<accession>A0ABW8ZGS0</accession>
<dbReference type="PANTHER" id="PTHR30203:SF33">
    <property type="entry name" value="BLR4455 PROTEIN"/>
    <property type="match status" value="1"/>
</dbReference>
<keyword evidence="2" id="KW-0449">Lipoprotein</keyword>
<dbReference type="NCBIfam" id="TIGR01845">
    <property type="entry name" value="outer_NodT"/>
    <property type="match status" value="1"/>
</dbReference>
<dbReference type="InterPro" id="IPR003423">
    <property type="entry name" value="OMP_efflux"/>
</dbReference>
<dbReference type="Pfam" id="PF02321">
    <property type="entry name" value="OEP"/>
    <property type="match status" value="2"/>
</dbReference>
<dbReference type="SUPFAM" id="SSF56954">
    <property type="entry name" value="Outer membrane efflux proteins (OEP)"/>
    <property type="match status" value="1"/>
</dbReference>
<keyword evidence="2" id="KW-0564">Palmitate</keyword>
<feature type="coiled-coil region" evidence="3">
    <location>
        <begin position="385"/>
        <end position="412"/>
    </location>
</feature>
<dbReference type="Gene3D" id="2.20.200.10">
    <property type="entry name" value="Outer membrane efflux proteins (OEP)"/>
    <property type="match status" value="1"/>
</dbReference>
<proteinExistence type="inferred from homology"/>
<dbReference type="InterPro" id="IPR010131">
    <property type="entry name" value="MdtP/NodT-like"/>
</dbReference>
<dbReference type="Proteomes" id="UP001629249">
    <property type="component" value="Unassembled WGS sequence"/>
</dbReference>
<keyword evidence="3" id="KW-0175">Coiled coil</keyword>
<keyword evidence="5" id="KW-1185">Reference proteome</keyword>
<evidence type="ECO:0000256" key="2">
    <source>
        <dbReference type="RuleBase" id="RU362097"/>
    </source>
</evidence>
<keyword evidence="2" id="KW-0472">Membrane</keyword>
<reference evidence="4 5" key="1">
    <citation type="journal article" date="2024" name="Chem. Sci.">
        <title>Discovery of megapolipeptins by genome mining of a Burkholderiales bacteria collection.</title>
        <authorList>
            <person name="Paulo B.S."/>
            <person name="Recchia M.J.J."/>
            <person name="Lee S."/>
            <person name="Fergusson C.H."/>
            <person name="Romanowski S.B."/>
            <person name="Hernandez A."/>
            <person name="Krull N."/>
            <person name="Liu D.Y."/>
            <person name="Cavanagh H."/>
            <person name="Bos A."/>
            <person name="Gray C.A."/>
            <person name="Murphy B.T."/>
            <person name="Linington R.G."/>
            <person name="Eustaquio A.S."/>
        </authorList>
    </citation>
    <scope>NUCLEOTIDE SEQUENCE [LARGE SCALE GENOMIC DNA]</scope>
    <source>
        <strain evidence="4 5">RL16-012-BIC-B</strain>
    </source>
</reference>
<keyword evidence="2" id="KW-1134">Transmembrane beta strand</keyword>
<evidence type="ECO:0000256" key="1">
    <source>
        <dbReference type="ARBA" id="ARBA00007613"/>
    </source>
</evidence>
<dbReference type="RefSeq" id="WP_408331947.1">
    <property type="nucleotide sequence ID" value="NZ_JAQQFH010000024.1"/>
</dbReference>
<evidence type="ECO:0000256" key="3">
    <source>
        <dbReference type="SAM" id="Coils"/>
    </source>
</evidence>
<keyword evidence="2" id="KW-0812">Transmembrane</keyword>
<comment type="subcellular location">
    <subcellularLocation>
        <location evidence="2">Cell membrane</location>
        <topology evidence="2">Lipid-anchor</topology>
    </subcellularLocation>
</comment>
<comment type="caution">
    <text evidence="4">The sequence shown here is derived from an EMBL/GenBank/DDBJ whole genome shotgun (WGS) entry which is preliminary data.</text>
</comment>
<name>A0ABW8ZGS0_9BURK</name>
<protein>
    <submittedName>
        <fullName evidence="4">Efflux transporter outer membrane subunit</fullName>
    </submittedName>
</protein>
<dbReference type="PANTHER" id="PTHR30203">
    <property type="entry name" value="OUTER MEMBRANE CATION EFFLUX PROTEIN"/>
    <property type="match status" value="1"/>
</dbReference>
<organism evidence="4 5">
    <name type="scientific">Paraburkholderia agricolaris</name>
    <dbReference type="NCBI Taxonomy" id="2152888"/>
    <lineage>
        <taxon>Bacteria</taxon>
        <taxon>Pseudomonadati</taxon>
        <taxon>Pseudomonadota</taxon>
        <taxon>Betaproteobacteria</taxon>
        <taxon>Burkholderiales</taxon>
        <taxon>Burkholderiaceae</taxon>
        <taxon>Paraburkholderia</taxon>
    </lineage>
</organism>
<sequence>MKHWVLGFTIVGLYGCGTHAPIDSGIAPPATWQYSTAADTPTRPTTPTRPVRTDWWNEFGNSELNSLVRQADTDSFDLAASIARVEQAQASARIAGAALLPTVSGFADASRQGGLLVSDTELAGTAFDLGLAASYELDFWGRNRALRDAALARLRASGFDRDTVALTLNADVTNTWLQTVALRERYGIAQENLKIAQQILATVESQFRAGAATPIDLAQQRAVVAAQRRSTALLGQQANDSHATLAVLLGIPVSRLQLSTTALDGLHIPGIDAGVPSSLLVQRPDLARAEAQLQAASANVTAARAAMLPGVTLTGSAGFGNDRIRTLFDNSLYSIAAGLTAPIFSGGSLAAARDLAVSQKEELLANYRQAIIAAFGDVERSLNAIQGIDAQRAAQTDELDEARRALALAQSRYRAGAETLLVVLAAQQTRYRAEDENVQLRLARLQGAVSLFRALGGGWRDDGVQAGAGRSG</sequence>
<evidence type="ECO:0000313" key="4">
    <source>
        <dbReference type="EMBL" id="MFL9881976.1"/>
    </source>
</evidence>
<dbReference type="Gene3D" id="1.20.1600.10">
    <property type="entry name" value="Outer membrane efflux proteins (OEP)"/>
    <property type="match status" value="1"/>
</dbReference>
<evidence type="ECO:0000313" key="5">
    <source>
        <dbReference type="Proteomes" id="UP001629249"/>
    </source>
</evidence>
<dbReference type="EMBL" id="JAQQFN010000002">
    <property type="protein sequence ID" value="MFL9881976.1"/>
    <property type="molecule type" value="Genomic_DNA"/>
</dbReference>
<gene>
    <name evidence="4" type="ORF">PQR66_02995</name>
</gene>
<dbReference type="PROSITE" id="PS51257">
    <property type="entry name" value="PROKAR_LIPOPROTEIN"/>
    <property type="match status" value="1"/>
</dbReference>
<comment type="similarity">
    <text evidence="1 2">Belongs to the outer membrane factor (OMF) (TC 1.B.17) family.</text>
</comment>